<accession>A0ABP9SSM7</accession>
<feature type="transmembrane region" description="Helical" evidence="7">
    <location>
        <begin position="48"/>
        <end position="69"/>
    </location>
</feature>
<evidence type="ECO:0000256" key="2">
    <source>
        <dbReference type="ARBA" id="ARBA00022448"/>
    </source>
</evidence>
<name>A0ABP9SSM7_9ACTN</name>
<dbReference type="PANTHER" id="PTHR23513">
    <property type="entry name" value="INTEGRAL MEMBRANE EFFLUX PROTEIN-RELATED"/>
    <property type="match status" value="1"/>
</dbReference>
<keyword evidence="2" id="KW-0813">Transport</keyword>
<sequence>MPLFMDTSPLRDSAQFRRLWLGYAVNQLGSQLTVVAVAYQIYQLTGSSLDVGLISLAQIVPAIVGPIIGGSIADAMDRRTVLFYTNVGGALCTLALAVNASLSHPAIWPLYVLAAVAAGFSGADNPTRTAMMISLVDRGSIVAANALRTLLQQIAYVIGPAVAGLLLADFGIRVVFWADAATFAVALVAVASLAPQPPHGGGTRFGVQSVLEGFRFLRGRQAIQGCFVADLNATILGMPSSLFPALGVHFFHGGAQAVGYLYAAPGAGAFLGALFSGWIPRVRRQGRAVVLAIALWGVAIVAFGFVRVLWLALILLAIAGGADVVSAVARSSILQQEVTDGLRGRLASIQTAVVQVGPRLGNGEAGLAASLGTQFSVVSGGIGCVVGIAIIAVLMPRFARYEKPVIPDPVVAGVP</sequence>
<keyword evidence="6 7" id="KW-0472">Membrane</keyword>
<feature type="transmembrane region" description="Helical" evidence="7">
    <location>
        <begin position="20"/>
        <end position="42"/>
    </location>
</feature>
<feature type="transmembrane region" description="Helical" evidence="7">
    <location>
        <begin position="106"/>
        <end position="125"/>
    </location>
</feature>
<dbReference type="InterPro" id="IPR036259">
    <property type="entry name" value="MFS_trans_sf"/>
</dbReference>
<evidence type="ECO:0000256" key="1">
    <source>
        <dbReference type="ARBA" id="ARBA00004429"/>
    </source>
</evidence>
<dbReference type="PROSITE" id="PS50850">
    <property type="entry name" value="MFS"/>
    <property type="match status" value="2"/>
</dbReference>
<feature type="transmembrane region" description="Helical" evidence="7">
    <location>
        <begin position="288"/>
        <end position="318"/>
    </location>
</feature>
<keyword evidence="10" id="KW-1185">Reference proteome</keyword>
<dbReference type="PANTHER" id="PTHR23513:SF9">
    <property type="entry name" value="ENTEROBACTIN EXPORTER ENTS"/>
    <property type="match status" value="1"/>
</dbReference>
<dbReference type="InterPro" id="IPR010290">
    <property type="entry name" value="TM_effector"/>
</dbReference>
<dbReference type="Pfam" id="PF05977">
    <property type="entry name" value="MFS_3"/>
    <property type="match status" value="1"/>
</dbReference>
<feature type="transmembrane region" description="Helical" evidence="7">
    <location>
        <begin position="375"/>
        <end position="395"/>
    </location>
</feature>
<evidence type="ECO:0000256" key="7">
    <source>
        <dbReference type="SAM" id="Phobius"/>
    </source>
</evidence>
<evidence type="ECO:0000256" key="4">
    <source>
        <dbReference type="ARBA" id="ARBA00022692"/>
    </source>
</evidence>
<evidence type="ECO:0000256" key="6">
    <source>
        <dbReference type="ARBA" id="ARBA00023136"/>
    </source>
</evidence>
<comment type="subcellular location">
    <subcellularLocation>
        <location evidence="1">Cell inner membrane</location>
        <topology evidence="1">Multi-pass membrane protein</topology>
    </subcellularLocation>
</comment>
<keyword evidence="4 7" id="KW-0812">Transmembrane</keyword>
<dbReference type="InterPro" id="IPR020846">
    <property type="entry name" value="MFS_dom"/>
</dbReference>
<reference evidence="10" key="1">
    <citation type="journal article" date="2019" name="Int. J. Syst. Evol. Microbiol.">
        <title>The Global Catalogue of Microorganisms (GCM) 10K type strain sequencing project: providing services to taxonomists for standard genome sequencing and annotation.</title>
        <authorList>
            <consortium name="The Broad Institute Genomics Platform"/>
            <consortium name="The Broad Institute Genome Sequencing Center for Infectious Disease"/>
            <person name="Wu L."/>
            <person name="Ma J."/>
        </authorList>
    </citation>
    <scope>NUCLEOTIDE SEQUENCE [LARGE SCALE GENOMIC DNA]</scope>
    <source>
        <strain evidence="10">JCM 18304</strain>
    </source>
</reference>
<keyword evidence="3" id="KW-1003">Cell membrane</keyword>
<dbReference type="Gene3D" id="1.20.1250.20">
    <property type="entry name" value="MFS general substrate transporter like domains"/>
    <property type="match status" value="2"/>
</dbReference>
<feature type="transmembrane region" description="Helical" evidence="7">
    <location>
        <begin position="257"/>
        <end position="276"/>
    </location>
</feature>
<feature type="domain" description="Major facilitator superfamily (MFS) profile" evidence="8">
    <location>
        <begin position="1"/>
        <end position="198"/>
    </location>
</feature>
<dbReference type="RefSeq" id="WP_345638213.1">
    <property type="nucleotide sequence ID" value="NZ_BAABJQ010000040.1"/>
</dbReference>
<feature type="transmembrane region" description="Helical" evidence="7">
    <location>
        <begin position="146"/>
        <end position="168"/>
    </location>
</feature>
<dbReference type="EMBL" id="BAABJQ010000040">
    <property type="protein sequence ID" value="GAA5199943.1"/>
    <property type="molecule type" value="Genomic_DNA"/>
</dbReference>
<keyword evidence="5 7" id="KW-1133">Transmembrane helix</keyword>
<gene>
    <name evidence="9" type="ORF">GCM10023322_76690</name>
</gene>
<feature type="transmembrane region" description="Helical" evidence="7">
    <location>
        <begin position="81"/>
        <end position="100"/>
    </location>
</feature>
<protein>
    <submittedName>
        <fullName evidence="9">MFS transporter</fullName>
    </submittedName>
</protein>
<proteinExistence type="predicted"/>
<comment type="caution">
    <text evidence="9">The sequence shown here is derived from an EMBL/GenBank/DDBJ whole genome shotgun (WGS) entry which is preliminary data.</text>
</comment>
<evidence type="ECO:0000256" key="3">
    <source>
        <dbReference type="ARBA" id="ARBA00022475"/>
    </source>
</evidence>
<evidence type="ECO:0000256" key="5">
    <source>
        <dbReference type="ARBA" id="ARBA00022989"/>
    </source>
</evidence>
<organism evidence="9 10">
    <name type="scientific">Rugosimonospora acidiphila</name>
    <dbReference type="NCBI Taxonomy" id="556531"/>
    <lineage>
        <taxon>Bacteria</taxon>
        <taxon>Bacillati</taxon>
        <taxon>Actinomycetota</taxon>
        <taxon>Actinomycetes</taxon>
        <taxon>Micromonosporales</taxon>
        <taxon>Micromonosporaceae</taxon>
        <taxon>Rugosimonospora</taxon>
    </lineage>
</organism>
<evidence type="ECO:0000313" key="10">
    <source>
        <dbReference type="Proteomes" id="UP001501570"/>
    </source>
</evidence>
<evidence type="ECO:0000313" key="9">
    <source>
        <dbReference type="EMBL" id="GAA5199943.1"/>
    </source>
</evidence>
<evidence type="ECO:0000259" key="8">
    <source>
        <dbReference type="PROSITE" id="PS50850"/>
    </source>
</evidence>
<feature type="domain" description="Major facilitator superfamily (MFS) profile" evidence="8">
    <location>
        <begin position="218"/>
        <end position="415"/>
    </location>
</feature>
<dbReference type="CDD" id="cd06173">
    <property type="entry name" value="MFS_MefA_like"/>
    <property type="match status" value="1"/>
</dbReference>
<dbReference type="SUPFAM" id="SSF103473">
    <property type="entry name" value="MFS general substrate transporter"/>
    <property type="match status" value="1"/>
</dbReference>
<dbReference type="Proteomes" id="UP001501570">
    <property type="component" value="Unassembled WGS sequence"/>
</dbReference>